<evidence type="ECO:0000313" key="4">
    <source>
        <dbReference type="EMBL" id="KAK6487747.1"/>
    </source>
</evidence>
<dbReference type="InterPro" id="IPR027470">
    <property type="entry name" value="Cation_efflux_CTD"/>
</dbReference>
<dbReference type="PANTHER" id="PTHR45820">
    <property type="entry name" value="FI23527P1"/>
    <property type="match status" value="1"/>
</dbReference>
<feature type="domain" description="Cation efflux protein cytoplasmic" evidence="3">
    <location>
        <begin position="102"/>
        <end position="141"/>
    </location>
</feature>
<dbReference type="EMBL" id="JAHFZB010000007">
    <property type="protein sequence ID" value="KAK6487747.1"/>
    <property type="molecule type" value="Genomic_DNA"/>
</dbReference>
<dbReference type="Proteomes" id="UP001369086">
    <property type="component" value="Unassembled WGS sequence"/>
</dbReference>
<evidence type="ECO:0000313" key="5">
    <source>
        <dbReference type="Proteomes" id="UP001369086"/>
    </source>
</evidence>
<gene>
    <name evidence="4" type="ORF">HHUSO_G9009</name>
</gene>
<reference evidence="4 5" key="1">
    <citation type="submission" date="2021-05" db="EMBL/GenBank/DDBJ databases">
        <authorList>
            <person name="Zahm M."/>
            <person name="Klopp C."/>
            <person name="Cabau C."/>
            <person name="Kuhl H."/>
            <person name="Suciu R."/>
            <person name="Ciorpac M."/>
            <person name="Holostenco D."/>
            <person name="Gessner J."/>
            <person name="Wuertz S."/>
            <person name="Hohne C."/>
            <person name="Stock M."/>
            <person name="Gislard M."/>
            <person name="Lluch J."/>
            <person name="Milhes M."/>
            <person name="Lampietro C."/>
            <person name="Lopez Roques C."/>
            <person name="Donnadieu C."/>
            <person name="Du K."/>
            <person name="Schartl M."/>
            <person name="Guiguen Y."/>
        </authorList>
    </citation>
    <scope>NUCLEOTIDE SEQUENCE [LARGE SCALE GENOMIC DNA]</scope>
    <source>
        <strain evidence="4">Hh-F2</strain>
        <tissue evidence="4">Blood</tissue>
    </source>
</reference>
<keyword evidence="2" id="KW-0862">Zinc</keyword>
<evidence type="ECO:0000259" key="3">
    <source>
        <dbReference type="Pfam" id="PF16916"/>
    </source>
</evidence>
<sequence>MSNFSGMDVKLNQVDKPLEQCTDERSLANGVVKVKCILGPLLVLVNGLAHLMSHDCLYSGHCHLYLYLDPAFSLVTVVILLSTASDYLKRYGILLLQGVPAHIRLESLAERILKLPGVLAIHELHVWQLSESYTVASVHIHCFTASQTWLWKSKSFSAVWESTAPLCSPNSPPDCHKQSKCRVCASWPVGRSVSKSCVASDGRRRRKQDHFLEKS</sequence>
<protein>
    <recommendedName>
        <fullName evidence="3">Cation efflux protein cytoplasmic domain-containing protein</fullName>
    </recommendedName>
</protein>
<proteinExistence type="inferred from homology"/>
<comment type="similarity">
    <text evidence="1">Belongs to the cation diffusion facilitator (CDF) transporter (TC 2.A.4) family. SLC30A subfamily.</text>
</comment>
<name>A0ABR0ZSF2_HUSHU</name>
<evidence type="ECO:0000256" key="1">
    <source>
        <dbReference type="ARBA" id="ARBA00008873"/>
    </source>
</evidence>
<keyword evidence="5" id="KW-1185">Reference proteome</keyword>
<evidence type="ECO:0000256" key="2">
    <source>
        <dbReference type="ARBA" id="ARBA00022833"/>
    </source>
</evidence>
<dbReference type="PANTHER" id="PTHR45820:SF6">
    <property type="entry name" value="ZINC_CADMIUM RESISTANCE PROTEIN-LIKE"/>
    <property type="match status" value="1"/>
</dbReference>
<organism evidence="4 5">
    <name type="scientific">Huso huso</name>
    <name type="common">Beluga</name>
    <name type="synonym">Acipenser huso</name>
    <dbReference type="NCBI Taxonomy" id="61971"/>
    <lineage>
        <taxon>Eukaryota</taxon>
        <taxon>Metazoa</taxon>
        <taxon>Chordata</taxon>
        <taxon>Craniata</taxon>
        <taxon>Vertebrata</taxon>
        <taxon>Euteleostomi</taxon>
        <taxon>Actinopterygii</taxon>
        <taxon>Chondrostei</taxon>
        <taxon>Acipenseriformes</taxon>
        <taxon>Acipenseridae</taxon>
        <taxon>Huso</taxon>
    </lineage>
</organism>
<comment type="caution">
    <text evidence="4">The sequence shown here is derived from an EMBL/GenBank/DDBJ whole genome shotgun (WGS) entry which is preliminary data.</text>
</comment>
<accession>A0ABR0ZSF2</accession>
<dbReference type="Pfam" id="PF16916">
    <property type="entry name" value="ZT_dimer"/>
    <property type="match status" value="1"/>
</dbReference>